<protein>
    <submittedName>
        <fullName evidence="2">Uncharacterized protein</fullName>
    </submittedName>
</protein>
<feature type="compositionally biased region" description="Polar residues" evidence="1">
    <location>
        <begin position="8"/>
        <end position="24"/>
    </location>
</feature>
<evidence type="ECO:0000313" key="3">
    <source>
        <dbReference type="Proteomes" id="UP001623348"/>
    </source>
</evidence>
<evidence type="ECO:0000256" key="1">
    <source>
        <dbReference type="SAM" id="MobiDB-lite"/>
    </source>
</evidence>
<proteinExistence type="predicted"/>
<keyword evidence="3" id="KW-1185">Reference proteome</keyword>
<accession>A0ABC9XHH4</accession>
<feature type="region of interest" description="Disordered" evidence="1">
    <location>
        <begin position="1"/>
        <end position="50"/>
    </location>
</feature>
<dbReference type="EMBL" id="BAAFJT010000017">
    <property type="protein sequence ID" value="GAB0197141.1"/>
    <property type="molecule type" value="Genomic_DNA"/>
</dbReference>
<evidence type="ECO:0000313" key="2">
    <source>
        <dbReference type="EMBL" id="GAB0197141.1"/>
    </source>
</evidence>
<feature type="compositionally biased region" description="Basic and acidic residues" evidence="1">
    <location>
        <begin position="41"/>
        <end position="50"/>
    </location>
</feature>
<name>A0ABC9XHH4_GRUJA</name>
<reference evidence="2 3" key="1">
    <citation type="submission" date="2024-06" db="EMBL/GenBank/DDBJ databases">
        <title>The draft genome of Grus japonensis, version 3.</title>
        <authorList>
            <person name="Nabeshima K."/>
            <person name="Suzuki S."/>
            <person name="Onuma M."/>
        </authorList>
    </citation>
    <scope>NUCLEOTIDE SEQUENCE [LARGE SCALE GENOMIC DNA]</scope>
    <source>
        <strain evidence="2 3">451A</strain>
    </source>
</reference>
<dbReference type="Proteomes" id="UP001623348">
    <property type="component" value="Unassembled WGS sequence"/>
</dbReference>
<dbReference type="AlphaFoldDB" id="A0ABC9XHH4"/>
<sequence>MTREGQHQGWTRSLYSPSLATPVQSRSRSREPPLPPPDLGRPNEDSTRPRRRCPEKWLMILILKQCLKLLTRRLA</sequence>
<gene>
    <name evidence="2" type="ORF">GRJ2_002179400</name>
</gene>
<organism evidence="2 3">
    <name type="scientific">Grus japonensis</name>
    <name type="common">Japanese crane</name>
    <name type="synonym">Red-crowned crane</name>
    <dbReference type="NCBI Taxonomy" id="30415"/>
    <lineage>
        <taxon>Eukaryota</taxon>
        <taxon>Metazoa</taxon>
        <taxon>Chordata</taxon>
        <taxon>Craniata</taxon>
        <taxon>Vertebrata</taxon>
        <taxon>Euteleostomi</taxon>
        <taxon>Archelosauria</taxon>
        <taxon>Archosauria</taxon>
        <taxon>Dinosauria</taxon>
        <taxon>Saurischia</taxon>
        <taxon>Theropoda</taxon>
        <taxon>Coelurosauria</taxon>
        <taxon>Aves</taxon>
        <taxon>Neognathae</taxon>
        <taxon>Neoaves</taxon>
        <taxon>Gruiformes</taxon>
        <taxon>Gruidae</taxon>
        <taxon>Grus</taxon>
    </lineage>
</organism>
<comment type="caution">
    <text evidence="2">The sequence shown here is derived from an EMBL/GenBank/DDBJ whole genome shotgun (WGS) entry which is preliminary data.</text>
</comment>